<dbReference type="Gene3D" id="3.20.20.70">
    <property type="entry name" value="Aldolase class I"/>
    <property type="match status" value="2"/>
</dbReference>
<sequence>MKEALTFDDVLLIPQKSVVSPSKVDTAIFLTPKIKLAIPLISAAMDTVTESEMAIVLAKAGGLGIIHKNMSPAQQAAEVKKVKGKKLFCGAAVAIGEEAIKRAKILIAAGVDVIVIDVAHGHYYKVAQTIKILKKLINKKVILVGGNVATGKATIDLIKAGADVIKVGVGPGSICTTRVIAGIGVPQLTAVMDAVKAAKKTKTPVIADGGIKYSGDLVKALAASATAVMVGGLLAGTDEAPGKIITLNGEKFKVYRGMGSIEAMQKGSKDRYLQSDKNKREIVAEGVVGYVPYKGPVINVINQLIGGLKQGLGYCGAKNITELHHKAEFVKITPAGLKESHPHNLQKIQKSANYQGDFI</sequence>
<keyword evidence="7" id="KW-0520">NAD</keyword>
<comment type="similarity">
    <text evidence="2">Belongs to the IMPDH/GMPR family.</text>
</comment>
<evidence type="ECO:0000256" key="2">
    <source>
        <dbReference type="ARBA" id="ARBA00005502"/>
    </source>
</evidence>
<evidence type="ECO:0000313" key="10">
    <source>
        <dbReference type="EMBL" id="OGY44596.1"/>
    </source>
</evidence>
<evidence type="ECO:0000256" key="1">
    <source>
        <dbReference type="ARBA" id="ARBA00001958"/>
    </source>
</evidence>
<keyword evidence="4" id="KW-0658">Purine biosynthesis</keyword>
<comment type="caution">
    <text evidence="10">The sequence shown here is derived from an EMBL/GenBank/DDBJ whole genome shotgun (WGS) entry which is preliminary data.</text>
</comment>
<evidence type="ECO:0000313" key="11">
    <source>
        <dbReference type="Proteomes" id="UP000178930"/>
    </source>
</evidence>
<dbReference type="GO" id="GO:0006177">
    <property type="term" value="P:GMP biosynthetic process"/>
    <property type="evidence" value="ECO:0007669"/>
    <property type="project" value="UniProtKB-KW"/>
</dbReference>
<gene>
    <name evidence="10" type="ORF">A2729_00150</name>
</gene>
<dbReference type="EMBL" id="MHIB01000014">
    <property type="protein sequence ID" value="OGY44596.1"/>
    <property type="molecule type" value="Genomic_DNA"/>
</dbReference>
<evidence type="ECO:0000256" key="4">
    <source>
        <dbReference type="ARBA" id="ARBA00022755"/>
    </source>
</evidence>
<comment type="catalytic activity">
    <reaction evidence="8">
        <text>IMP + NAD(+) + H2O = XMP + NADH + H(+)</text>
        <dbReference type="Rhea" id="RHEA:11708"/>
        <dbReference type="ChEBI" id="CHEBI:15377"/>
        <dbReference type="ChEBI" id="CHEBI:15378"/>
        <dbReference type="ChEBI" id="CHEBI:57464"/>
        <dbReference type="ChEBI" id="CHEBI:57540"/>
        <dbReference type="ChEBI" id="CHEBI:57945"/>
        <dbReference type="ChEBI" id="CHEBI:58053"/>
        <dbReference type="EC" id="1.1.1.205"/>
    </reaction>
</comment>
<dbReference type="SMART" id="SM01240">
    <property type="entry name" value="IMPDH"/>
    <property type="match status" value="1"/>
</dbReference>
<evidence type="ECO:0000256" key="3">
    <source>
        <dbReference type="ARBA" id="ARBA00022749"/>
    </source>
</evidence>
<dbReference type="FunFam" id="3.20.20.70:FF:000424">
    <property type="entry name" value="Inosine-5'-monophosphate dehydrogenase 2"/>
    <property type="match status" value="1"/>
</dbReference>
<dbReference type="Pfam" id="PF00478">
    <property type="entry name" value="IMPDH"/>
    <property type="match status" value="1"/>
</dbReference>
<dbReference type="Proteomes" id="UP000178930">
    <property type="component" value="Unassembled WGS sequence"/>
</dbReference>
<keyword evidence="5" id="KW-0630">Potassium</keyword>
<dbReference type="InterPro" id="IPR015875">
    <property type="entry name" value="IMP_DH/GMP_Rdtase_CS"/>
</dbReference>
<dbReference type="AlphaFoldDB" id="A0A1G1XYA7"/>
<name>A0A1G1XYA7_9BACT</name>
<dbReference type="InterPro" id="IPR013785">
    <property type="entry name" value="Aldolase_TIM"/>
</dbReference>
<evidence type="ECO:0000256" key="7">
    <source>
        <dbReference type="ARBA" id="ARBA00023027"/>
    </source>
</evidence>
<dbReference type="PANTHER" id="PTHR11911">
    <property type="entry name" value="INOSINE-5-MONOPHOSPHATE DEHYDROGENASE RELATED"/>
    <property type="match status" value="1"/>
</dbReference>
<dbReference type="GO" id="GO:0003938">
    <property type="term" value="F:IMP dehydrogenase activity"/>
    <property type="evidence" value="ECO:0007669"/>
    <property type="project" value="UniProtKB-EC"/>
</dbReference>
<evidence type="ECO:0000256" key="8">
    <source>
        <dbReference type="ARBA" id="ARBA00048028"/>
    </source>
</evidence>
<dbReference type="InterPro" id="IPR005990">
    <property type="entry name" value="IMP_DH"/>
</dbReference>
<accession>A0A1G1XYA7</accession>
<feature type="domain" description="IMP dehydrogenase/GMP reductase" evidence="9">
    <location>
        <begin position="4"/>
        <end position="343"/>
    </location>
</feature>
<dbReference type="PROSITE" id="PS00487">
    <property type="entry name" value="IMP_DH_GMP_RED"/>
    <property type="match status" value="1"/>
</dbReference>
<organism evidence="10 11">
    <name type="scientific">Candidatus Buchananbacteria bacterium RIFCSPHIGHO2_01_FULL_39_14</name>
    <dbReference type="NCBI Taxonomy" id="1797532"/>
    <lineage>
        <taxon>Bacteria</taxon>
        <taxon>Candidatus Buchananiibacteriota</taxon>
    </lineage>
</organism>
<protein>
    <submittedName>
        <fullName evidence="10">Guanosine monophosphate reductase</fullName>
    </submittedName>
</protein>
<dbReference type="InterPro" id="IPR001093">
    <property type="entry name" value="IMP_DH_GMPRt"/>
</dbReference>
<evidence type="ECO:0000256" key="5">
    <source>
        <dbReference type="ARBA" id="ARBA00022958"/>
    </source>
</evidence>
<evidence type="ECO:0000259" key="9">
    <source>
        <dbReference type="Pfam" id="PF00478"/>
    </source>
</evidence>
<keyword evidence="6" id="KW-0560">Oxidoreductase</keyword>
<proteinExistence type="inferred from homology"/>
<dbReference type="STRING" id="1797532.A2729_00150"/>
<keyword evidence="3" id="KW-0332">GMP biosynthesis</keyword>
<dbReference type="GO" id="GO:0006183">
    <property type="term" value="P:GTP biosynthetic process"/>
    <property type="evidence" value="ECO:0007669"/>
    <property type="project" value="TreeGrafter"/>
</dbReference>
<dbReference type="PANTHER" id="PTHR11911:SF111">
    <property type="entry name" value="INOSINE-5'-MONOPHOSPHATE DEHYDROGENASE"/>
    <property type="match status" value="1"/>
</dbReference>
<dbReference type="SUPFAM" id="SSF51412">
    <property type="entry name" value="Inosine monophosphate dehydrogenase (IMPDH)"/>
    <property type="match status" value="1"/>
</dbReference>
<dbReference type="CDD" id="cd00381">
    <property type="entry name" value="IMPDH"/>
    <property type="match status" value="1"/>
</dbReference>
<evidence type="ECO:0000256" key="6">
    <source>
        <dbReference type="ARBA" id="ARBA00023002"/>
    </source>
</evidence>
<reference evidence="10 11" key="1">
    <citation type="journal article" date="2016" name="Nat. Commun.">
        <title>Thousands of microbial genomes shed light on interconnected biogeochemical processes in an aquifer system.</title>
        <authorList>
            <person name="Anantharaman K."/>
            <person name="Brown C.T."/>
            <person name="Hug L.A."/>
            <person name="Sharon I."/>
            <person name="Castelle C.J."/>
            <person name="Probst A.J."/>
            <person name="Thomas B.C."/>
            <person name="Singh A."/>
            <person name="Wilkins M.J."/>
            <person name="Karaoz U."/>
            <person name="Brodie E.L."/>
            <person name="Williams K.H."/>
            <person name="Hubbard S.S."/>
            <person name="Banfield J.F."/>
        </authorList>
    </citation>
    <scope>NUCLEOTIDE SEQUENCE [LARGE SCALE GENOMIC DNA]</scope>
</reference>
<comment type="cofactor">
    <cofactor evidence="1">
        <name>K(+)</name>
        <dbReference type="ChEBI" id="CHEBI:29103"/>
    </cofactor>
</comment>